<accession>A0A031LKV0</accession>
<dbReference type="PANTHER" id="PTHR11106">
    <property type="entry name" value="GANGLIOSIDE INDUCED DIFFERENTIATION ASSOCIATED PROTEIN 2-RELATED"/>
    <property type="match status" value="1"/>
</dbReference>
<dbReference type="PANTHER" id="PTHR11106:SF111">
    <property type="entry name" value="MACRO DOMAIN-CONTAINING PROTEIN"/>
    <property type="match status" value="1"/>
</dbReference>
<dbReference type="PROSITE" id="PS51154">
    <property type="entry name" value="MACRO"/>
    <property type="match status" value="1"/>
</dbReference>
<dbReference type="Gene3D" id="3.40.220.10">
    <property type="entry name" value="Leucine Aminopeptidase, subunit E, domain 1"/>
    <property type="match status" value="1"/>
</dbReference>
<dbReference type="Proteomes" id="UP000024332">
    <property type="component" value="Unassembled WGS sequence"/>
</dbReference>
<evidence type="ECO:0000259" key="1">
    <source>
        <dbReference type="PROSITE" id="PS51154"/>
    </source>
</evidence>
<gene>
    <name evidence="2" type="ORF">CM19_12965</name>
</gene>
<dbReference type="NCBIfam" id="NF001668">
    <property type="entry name" value="PRK00431.2-4"/>
    <property type="match status" value="1"/>
</dbReference>
<evidence type="ECO:0000313" key="3">
    <source>
        <dbReference type="Proteomes" id="UP000024332"/>
    </source>
</evidence>
<keyword evidence="3" id="KW-1185">Reference proteome</keyword>
<dbReference type="SMART" id="SM00506">
    <property type="entry name" value="A1pp"/>
    <property type="match status" value="1"/>
</dbReference>
<dbReference type="InterPro" id="IPR043472">
    <property type="entry name" value="Macro_dom-like"/>
</dbReference>
<organism evidence="2 3">
    <name type="scientific">Candidatus Acidianus copahuensis</name>
    <dbReference type="NCBI Taxonomy" id="1160895"/>
    <lineage>
        <taxon>Archaea</taxon>
        <taxon>Thermoproteota</taxon>
        <taxon>Thermoprotei</taxon>
        <taxon>Sulfolobales</taxon>
        <taxon>Sulfolobaceae</taxon>
        <taxon>Acidianus</taxon>
    </lineage>
</organism>
<dbReference type="RefSeq" id="WP_048100747.1">
    <property type="nucleotide sequence ID" value="NZ_JFZT01000068.1"/>
</dbReference>
<dbReference type="InterPro" id="IPR002589">
    <property type="entry name" value="Macro_dom"/>
</dbReference>
<dbReference type="OrthoDB" id="15450at2157"/>
<dbReference type="CDD" id="cd02907">
    <property type="entry name" value="Macro_Af1521_BAL-like"/>
    <property type="match status" value="1"/>
</dbReference>
<dbReference type="STRING" id="1160895.CM19_12965"/>
<dbReference type="AlphaFoldDB" id="A0A031LKV0"/>
<feature type="domain" description="Macro" evidence="1">
    <location>
        <begin position="1"/>
        <end position="176"/>
    </location>
</feature>
<dbReference type="SUPFAM" id="SSF52949">
    <property type="entry name" value="Macro domain-like"/>
    <property type="match status" value="1"/>
</dbReference>
<evidence type="ECO:0000313" key="2">
    <source>
        <dbReference type="EMBL" id="EZQ01518.1"/>
    </source>
</evidence>
<proteinExistence type="predicted"/>
<dbReference type="Pfam" id="PF01661">
    <property type="entry name" value="Macro"/>
    <property type="match status" value="1"/>
</dbReference>
<dbReference type="EMBL" id="JFZT01000068">
    <property type="protein sequence ID" value="EZQ01518.1"/>
    <property type="molecule type" value="Genomic_DNA"/>
</dbReference>
<dbReference type="NCBIfam" id="NF001667">
    <property type="entry name" value="PRK00431.2-3"/>
    <property type="match status" value="1"/>
</dbReference>
<comment type="caution">
    <text evidence="2">The sequence shown here is derived from an EMBL/GenBank/DDBJ whole genome shotgun (WGS) entry which is preliminary data.</text>
</comment>
<reference evidence="2 3" key="1">
    <citation type="submission" date="2014-03" db="EMBL/GenBank/DDBJ databases">
        <title>Draft genome sequence of the novel thermoacidophilic archaea Acidianus copahuensis ALE1 strain, isolated from Copahue volcanic area in Neuquen Argentina.</title>
        <authorList>
            <person name="Urbieta M.S."/>
            <person name="Rascovan N."/>
            <person name="Castro C."/>
            <person name="Revale S."/>
            <person name="Giaveno M.A."/>
            <person name="Vazquez M.P."/>
            <person name="Donati E.R."/>
        </authorList>
    </citation>
    <scope>NUCLEOTIDE SEQUENCE [LARGE SCALE GENOMIC DNA]</scope>
    <source>
        <strain evidence="2 3">ALE1</strain>
    </source>
</reference>
<name>A0A031LKV0_9CREN</name>
<sequence length="180" mass="20034">MKVYKTPSLLVELIQGDLTEVEADALVNAANSYLKHGGGVAYSIVRKGGYEIQKESDDYVKRFGPVPVGEVAVTRAGRLKAKFIIHAVGPRYGMEGDDKLESAIRRSLEKADELNLTSISFPAISTGIYGYPYDVCARIMGNTIKVYRPKTVKKVTVCLYTTEAYKVFEETFDKILVRLR</sequence>
<protein>
    <recommendedName>
        <fullName evidence="1">Macro domain-containing protein</fullName>
    </recommendedName>
</protein>